<reference evidence="1 2" key="1">
    <citation type="journal article" date="2009" name="Genome Res.">
        <title>Whole genome sequence of Desulfovibrio magneticus strain RS-1 revealed common gene clusters in magnetotactic bacteria.</title>
        <authorList>
            <person name="Nakazawa H."/>
            <person name="Arakaki A."/>
            <person name="Narita-Yamada S."/>
            <person name="Yashiro I."/>
            <person name="Jinno K."/>
            <person name="Aoki N."/>
            <person name="Tsuruyama A."/>
            <person name="Okamura Y."/>
            <person name="Tanikawa S."/>
            <person name="Fujita N."/>
            <person name="Takeyama H."/>
            <person name="Matsunaga T."/>
        </authorList>
    </citation>
    <scope>NUCLEOTIDE SEQUENCE [LARGE SCALE GENOMIC DNA]</scope>
    <source>
        <strain evidence="2">ATCC 700980 / DSM 13731 / RS-1</strain>
    </source>
</reference>
<dbReference type="EMBL" id="AP010904">
    <property type="protein sequence ID" value="BAH75225.1"/>
    <property type="molecule type" value="Genomic_DNA"/>
</dbReference>
<proteinExistence type="predicted"/>
<dbReference type="eggNOG" id="COG1508">
    <property type="taxonomic scope" value="Bacteria"/>
</dbReference>
<sequence>MFPKSKIFIASNDASDLIPVDETEYSAEIVLQTILARNPDLIPGDQINPEDPRRWLLVCNEAGIPSEENGSNYWRIDHIFIDHEGIPTLIECKRSSDPRLRREVVAQLLEYAANATEYWPNGTLKNLFKQAHANNSEIYLKNFLEHRPKPEDGTYGIELINDFWTTVDTNIANCKIRLLFVADRITKELRRLVEFLNTQMATIEVLAVEIKQYTNKSNKLKTYVSRIIGQTENTQQRKTTPKKKFASIDMQLETFPQNAIFKDLVKISKENKHTTQTGITNFSIRKTIGNKAVVYAIAKPDAPSLHITTEYMNDYPELITQIENLLESRGLFRTGKRTTILPINNNKDEVCDHLRAIIDLINSYAARFDSQ</sequence>
<dbReference type="OrthoDB" id="506280at2"/>
<dbReference type="RefSeq" id="WP_015860424.1">
    <property type="nucleotide sequence ID" value="NC_012796.1"/>
</dbReference>
<dbReference type="HOGENOM" id="CLU_057493_0_0_7"/>
<dbReference type="STRING" id="573370.DMR_17340"/>
<evidence type="ECO:0000313" key="2">
    <source>
        <dbReference type="Proteomes" id="UP000009071"/>
    </source>
</evidence>
<keyword evidence="2" id="KW-1185">Reference proteome</keyword>
<evidence type="ECO:0000313" key="1">
    <source>
        <dbReference type="EMBL" id="BAH75225.1"/>
    </source>
</evidence>
<organism evidence="1 2">
    <name type="scientific">Solidesulfovibrio magneticus (strain ATCC 700980 / DSM 13731 / RS-1)</name>
    <name type="common">Desulfovibrio magneticus</name>
    <dbReference type="NCBI Taxonomy" id="573370"/>
    <lineage>
        <taxon>Bacteria</taxon>
        <taxon>Pseudomonadati</taxon>
        <taxon>Thermodesulfobacteriota</taxon>
        <taxon>Desulfovibrionia</taxon>
        <taxon>Desulfovibrionales</taxon>
        <taxon>Desulfovibrionaceae</taxon>
        <taxon>Solidesulfovibrio</taxon>
    </lineage>
</organism>
<protein>
    <submittedName>
        <fullName evidence="1">Uncharacterized protein</fullName>
    </submittedName>
</protein>
<dbReference type="GO" id="GO:0003676">
    <property type="term" value="F:nucleic acid binding"/>
    <property type="evidence" value="ECO:0007669"/>
    <property type="project" value="InterPro"/>
</dbReference>
<dbReference type="AlphaFoldDB" id="C4XQ60"/>
<dbReference type="Proteomes" id="UP000009071">
    <property type="component" value="Chromosome"/>
</dbReference>
<dbReference type="InterPro" id="IPR011856">
    <property type="entry name" value="tRNA_endonuc-like_dom_sf"/>
</dbReference>
<dbReference type="KEGG" id="dma:DMR_17340"/>
<name>C4XQ60_SOLM1</name>
<dbReference type="Gene3D" id="3.40.1350.10">
    <property type="match status" value="1"/>
</dbReference>
<accession>C4XQ60</accession>
<gene>
    <name evidence="1" type="ordered locus">DMR_17340</name>
</gene>